<name>A0A1Y1HIK6_KLENI</name>
<evidence type="ECO:0000313" key="3">
    <source>
        <dbReference type="Proteomes" id="UP000054558"/>
    </source>
</evidence>
<sequence>MASAARLSLLFLVSAAVLSGSAAQQVNVPVTVQCLNVLENNQILNIPGANVGVVQVIAAALGGAGQAPSALFFNSSSSTNNCTNNQNFNSNSTCSSAIGPVNLGVLGQGTLTPCYNGAFAGSKCQDWPHLILRTPNEPTAGGRKLLQQINVPVTVQCLNLLENNQILNIPGLNLRNWPNQCWHFGQGTLIPCYNTPATPAPTAGGRKLLQQVNVPVTAQCVNLLDNSQVATDIPNAVVQVIGVIAAVAGGGGQTPSAIFYNTGTSTNNCKNLQEFNSNSTCSSGVGPVNAGVLGQGTFITGYPTPPAGGRKLLQQINVPVTVQCVNLLNNNQILNLANLNVGVIQLILSVLGGGGQTPSAVFFNSGTSTNNCQNNQEFTSTSNCSSAIGPVNAGVLGQGTLIPCYGS</sequence>
<dbReference type="Proteomes" id="UP000054558">
    <property type="component" value="Unassembled WGS sequence"/>
</dbReference>
<feature type="signal peptide" evidence="1">
    <location>
        <begin position="1"/>
        <end position="23"/>
    </location>
</feature>
<organism evidence="2 3">
    <name type="scientific">Klebsormidium nitens</name>
    <name type="common">Green alga</name>
    <name type="synonym">Ulothrix nitens</name>
    <dbReference type="NCBI Taxonomy" id="105231"/>
    <lineage>
        <taxon>Eukaryota</taxon>
        <taxon>Viridiplantae</taxon>
        <taxon>Streptophyta</taxon>
        <taxon>Klebsormidiophyceae</taxon>
        <taxon>Klebsormidiales</taxon>
        <taxon>Klebsormidiaceae</taxon>
        <taxon>Klebsormidium</taxon>
    </lineage>
</organism>
<evidence type="ECO:0000313" key="2">
    <source>
        <dbReference type="EMBL" id="GAQ78325.1"/>
    </source>
</evidence>
<dbReference type="AlphaFoldDB" id="A0A1Y1HIK6"/>
<feature type="chain" id="PRO_5012620917" evidence="1">
    <location>
        <begin position="24"/>
        <end position="407"/>
    </location>
</feature>
<evidence type="ECO:0000256" key="1">
    <source>
        <dbReference type="SAM" id="SignalP"/>
    </source>
</evidence>
<dbReference type="EMBL" id="DF236960">
    <property type="protein sequence ID" value="GAQ78325.1"/>
    <property type="molecule type" value="Genomic_DNA"/>
</dbReference>
<keyword evidence="3" id="KW-1185">Reference proteome</keyword>
<gene>
    <name evidence="2" type="ORF">KFL_000110220</name>
</gene>
<protein>
    <submittedName>
        <fullName evidence="2">Uncharacterized protein</fullName>
    </submittedName>
</protein>
<proteinExistence type="predicted"/>
<keyword evidence="1" id="KW-0732">Signal</keyword>
<accession>A0A1Y1HIK6</accession>
<reference evidence="2 3" key="1">
    <citation type="journal article" date="2014" name="Nat. Commun.">
        <title>Klebsormidium flaccidum genome reveals primary factors for plant terrestrial adaptation.</title>
        <authorList>
            <person name="Hori K."/>
            <person name="Maruyama F."/>
            <person name="Fujisawa T."/>
            <person name="Togashi T."/>
            <person name="Yamamoto N."/>
            <person name="Seo M."/>
            <person name="Sato S."/>
            <person name="Yamada T."/>
            <person name="Mori H."/>
            <person name="Tajima N."/>
            <person name="Moriyama T."/>
            <person name="Ikeuchi M."/>
            <person name="Watanabe M."/>
            <person name="Wada H."/>
            <person name="Kobayashi K."/>
            <person name="Saito M."/>
            <person name="Masuda T."/>
            <person name="Sasaki-Sekimoto Y."/>
            <person name="Mashiguchi K."/>
            <person name="Awai K."/>
            <person name="Shimojima M."/>
            <person name="Masuda S."/>
            <person name="Iwai M."/>
            <person name="Nobusawa T."/>
            <person name="Narise T."/>
            <person name="Kondo S."/>
            <person name="Saito H."/>
            <person name="Sato R."/>
            <person name="Murakawa M."/>
            <person name="Ihara Y."/>
            <person name="Oshima-Yamada Y."/>
            <person name="Ohtaka K."/>
            <person name="Satoh M."/>
            <person name="Sonobe K."/>
            <person name="Ishii M."/>
            <person name="Ohtani R."/>
            <person name="Kanamori-Sato M."/>
            <person name="Honoki R."/>
            <person name="Miyazaki D."/>
            <person name="Mochizuki H."/>
            <person name="Umetsu J."/>
            <person name="Higashi K."/>
            <person name="Shibata D."/>
            <person name="Kamiya Y."/>
            <person name="Sato N."/>
            <person name="Nakamura Y."/>
            <person name="Tabata S."/>
            <person name="Ida S."/>
            <person name="Kurokawa K."/>
            <person name="Ohta H."/>
        </authorList>
    </citation>
    <scope>NUCLEOTIDE SEQUENCE [LARGE SCALE GENOMIC DNA]</scope>
    <source>
        <strain evidence="2 3">NIES-2285</strain>
    </source>
</reference>